<feature type="region of interest" description="Disordered" evidence="1">
    <location>
        <begin position="386"/>
        <end position="411"/>
    </location>
</feature>
<accession>A0A8H4LYU2</accession>
<feature type="compositionally biased region" description="Basic and acidic residues" evidence="1">
    <location>
        <begin position="259"/>
        <end position="277"/>
    </location>
</feature>
<evidence type="ECO:0000313" key="3">
    <source>
        <dbReference type="Proteomes" id="UP000557566"/>
    </source>
</evidence>
<keyword evidence="3" id="KW-1185">Reference proteome</keyword>
<name>A0A8H4LYU2_9HYPO</name>
<proteinExistence type="predicted"/>
<feature type="region of interest" description="Disordered" evidence="1">
    <location>
        <begin position="251"/>
        <end position="279"/>
    </location>
</feature>
<protein>
    <recommendedName>
        <fullName evidence="4">Prolyl oligopeptidase</fullName>
    </recommendedName>
</protein>
<evidence type="ECO:0000256" key="1">
    <source>
        <dbReference type="SAM" id="MobiDB-lite"/>
    </source>
</evidence>
<dbReference type="SUPFAM" id="SSF53474">
    <property type="entry name" value="alpha/beta-Hydrolases"/>
    <property type="match status" value="1"/>
</dbReference>
<dbReference type="Gene3D" id="3.40.50.1820">
    <property type="entry name" value="alpha/beta hydrolase"/>
    <property type="match status" value="2"/>
</dbReference>
<dbReference type="InterPro" id="IPR029058">
    <property type="entry name" value="AB_hydrolase_fold"/>
</dbReference>
<evidence type="ECO:0008006" key="4">
    <source>
        <dbReference type="Google" id="ProtNLM"/>
    </source>
</evidence>
<feature type="region of interest" description="Disordered" evidence="1">
    <location>
        <begin position="122"/>
        <end position="164"/>
    </location>
</feature>
<feature type="compositionally biased region" description="Acidic residues" evidence="1">
    <location>
        <begin position="126"/>
        <end position="150"/>
    </location>
</feature>
<reference evidence="2 3" key="1">
    <citation type="journal article" date="2020" name="Genome Biol. Evol.">
        <title>A new high-quality draft genome assembly of the Chinese cordyceps Ophiocordyceps sinensis.</title>
        <authorList>
            <person name="Shu R."/>
            <person name="Zhang J."/>
            <person name="Meng Q."/>
            <person name="Zhang H."/>
            <person name="Zhou G."/>
            <person name="Li M."/>
            <person name="Wu P."/>
            <person name="Zhao Y."/>
            <person name="Chen C."/>
            <person name="Qin Q."/>
        </authorList>
    </citation>
    <scope>NUCLEOTIDE SEQUENCE [LARGE SCALE GENOMIC DNA]</scope>
    <source>
        <strain evidence="2 3">IOZ07</strain>
    </source>
</reference>
<dbReference type="EMBL" id="JAAVMX010000005">
    <property type="protein sequence ID" value="KAF4507665.1"/>
    <property type="molecule type" value="Genomic_DNA"/>
</dbReference>
<dbReference type="OrthoDB" id="10260961at2759"/>
<dbReference type="PANTHER" id="PTHR42103:SF2">
    <property type="entry name" value="AB HYDROLASE-1 DOMAIN-CONTAINING PROTEIN"/>
    <property type="match status" value="1"/>
</dbReference>
<dbReference type="AlphaFoldDB" id="A0A8H4LYU2"/>
<feature type="region of interest" description="Disordered" evidence="1">
    <location>
        <begin position="303"/>
        <end position="353"/>
    </location>
</feature>
<dbReference type="Proteomes" id="UP000557566">
    <property type="component" value="Unassembled WGS sequence"/>
</dbReference>
<feature type="compositionally biased region" description="Basic residues" evidence="1">
    <location>
        <begin position="388"/>
        <end position="403"/>
    </location>
</feature>
<evidence type="ECO:0000313" key="2">
    <source>
        <dbReference type="EMBL" id="KAF4507665.1"/>
    </source>
</evidence>
<sequence>MTTLPDPALTLTIPSLHDGTTLECRLYHPASLAAANLRAPPWRRHAAVVAHPYAPMGGCYDDGVVEAVAAQLLREGFLVGTFNFRGAGHSAGRTSWTAKPERDDYASFVGFMVHYVQNLDPFRHDDDDDDSPESSRDDDDDGGDNDGDDDNRDRRQPTAPLQRPPVLLMCGYSYGAMVTTQLGPLDALLEPLAAPAVDSDAAEIRLRAEHLAEQQNSMLGGVRSEVTAQRRRRKEQQHLRIPTSPSRLAGVRVGSDDGVGLRRSHESLGRRSHESLGRRSVSLDDAEDRLKRGVHDLLALRRPRHEGGGHRDMFRGRSVSGHERPTGVPSVSRASGAPERVTADADASPVHSPAGLTVPRPAYLLVSPLQGLVTHLATMSLMPSALHSRARHHEHRAQRPGHGHGHDADADAAAQEAKLVRNPTLAVFGDRDVLVPAGKLRAWTARLGTARGSLFRGLEVPSAGHFWAEEGVLGEMGEATGRFAGALLRGG</sequence>
<feature type="compositionally biased region" description="Basic and acidic residues" evidence="1">
    <location>
        <begin position="303"/>
        <end position="325"/>
    </location>
</feature>
<comment type="caution">
    <text evidence="2">The sequence shown here is derived from an EMBL/GenBank/DDBJ whole genome shotgun (WGS) entry which is preliminary data.</text>
</comment>
<dbReference type="PANTHER" id="PTHR42103">
    <property type="entry name" value="ALPHA/BETA-HYDROLASES SUPERFAMILY PROTEIN"/>
    <property type="match status" value="1"/>
</dbReference>
<organism evidence="2 3">
    <name type="scientific">Ophiocordyceps sinensis</name>
    <dbReference type="NCBI Taxonomy" id="72228"/>
    <lineage>
        <taxon>Eukaryota</taxon>
        <taxon>Fungi</taxon>
        <taxon>Dikarya</taxon>
        <taxon>Ascomycota</taxon>
        <taxon>Pezizomycotina</taxon>
        <taxon>Sordariomycetes</taxon>
        <taxon>Hypocreomycetidae</taxon>
        <taxon>Hypocreales</taxon>
        <taxon>Ophiocordycipitaceae</taxon>
        <taxon>Ophiocordyceps</taxon>
    </lineage>
</organism>
<gene>
    <name evidence="2" type="ORF">G6O67_004140</name>
</gene>